<evidence type="ECO:0000313" key="2">
    <source>
        <dbReference type="Proteomes" id="UP000646738"/>
    </source>
</evidence>
<sequence length="88" mass="10147">MEPTWHGRVSKGYDAKPCCHRARRDRPPDTHRFIRTRIDSALLRLESPWSARPNPLTVRTAPFHRQQVWVTGPLSQHAQAALRVSVTL</sequence>
<protein>
    <submittedName>
        <fullName evidence="1">Uncharacterized protein</fullName>
    </submittedName>
</protein>
<proteinExistence type="predicted"/>
<gene>
    <name evidence="1" type="ORF">Srubr_39010</name>
</gene>
<keyword evidence="2" id="KW-1185">Reference proteome</keyword>
<evidence type="ECO:0000313" key="1">
    <source>
        <dbReference type="EMBL" id="GHI54055.1"/>
    </source>
</evidence>
<dbReference type="Proteomes" id="UP000646738">
    <property type="component" value="Unassembled WGS sequence"/>
</dbReference>
<reference evidence="2" key="1">
    <citation type="submission" date="2023-07" db="EMBL/GenBank/DDBJ databases">
        <title>Whole genome shotgun sequence of Streptomyces achromogenes subsp. rubradiris NBRC 14000.</title>
        <authorList>
            <person name="Komaki H."/>
            <person name="Tamura T."/>
        </authorList>
    </citation>
    <scope>NUCLEOTIDE SEQUENCE [LARGE SCALE GENOMIC DNA]</scope>
    <source>
        <strain evidence="2">NBRC 14000</strain>
    </source>
</reference>
<accession>A0ABQ3RDX8</accession>
<organism evidence="1 2">
    <name type="scientific">Streptomyces rubradiris</name>
    <name type="common">Streptomyces achromogenes subsp. rubradiris</name>
    <dbReference type="NCBI Taxonomy" id="285531"/>
    <lineage>
        <taxon>Bacteria</taxon>
        <taxon>Bacillati</taxon>
        <taxon>Actinomycetota</taxon>
        <taxon>Actinomycetes</taxon>
        <taxon>Kitasatosporales</taxon>
        <taxon>Streptomycetaceae</taxon>
        <taxon>Streptomyces</taxon>
    </lineage>
</organism>
<comment type="caution">
    <text evidence="1">The sequence shown here is derived from an EMBL/GenBank/DDBJ whole genome shotgun (WGS) entry which is preliminary data.</text>
</comment>
<dbReference type="EMBL" id="BNEA01000015">
    <property type="protein sequence ID" value="GHI54055.1"/>
    <property type="molecule type" value="Genomic_DNA"/>
</dbReference>
<name>A0ABQ3RDX8_STRRR</name>